<feature type="compositionally biased region" description="Basic and acidic residues" evidence="1">
    <location>
        <begin position="466"/>
        <end position="479"/>
    </location>
</feature>
<feature type="compositionally biased region" description="Basic and acidic residues" evidence="1">
    <location>
        <begin position="635"/>
        <end position="657"/>
    </location>
</feature>
<feature type="compositionally biased region" description="Low complexity" evidence="1">
    <location>
        <begin position="776"/>
        <end position="801"/>
    </location>
</feature>
<feature type="compositionally biased region" description="Basic and acidic residues" evidence="1">
    <location>
        <begin position="693"/>
        <end position="702"/>
    </location>
</feature>
<keyword evidence="3" id="KW-1185">Reference proteome</keyword>
<feature type="compositionally biased region" description="Low complexity" evidence="1">
    <location>
        <begin position="314"/>
        <end position="329"/>
    </location>
</feature>
<feature type="compositionally biased region" description="Low complexity" evidence="1">
    <location>
        <begin position="91"/>
        <end position="104"/>
    </location>
</feature>
<dbReference type="AlphaFoldDB" id="A0A0H2SBN6"/>
<feature type="region of interest" description="Disordered" evidence="1">
    <location>
        <begin position="443"/>
        <end position="481"/>
    </location>
</feature>
<evidence type="ECO:0000256" key="1">
    <source>
        <dbReference type="SAM" id="MobiDB-lite"/>
    </source>
</evidence>
<proteinExistence type="predicted"/>
<dbReference type="OrthoDB" id="3364707at2759"/>
<gene>
    <name evidence="2" type="ORF">SCHPADRAFT_91759</name>
</gene>
<feature type="compositionally biased region" description="Basic and acidic residues" evidence="1">
    <location>
        <begin position="874"/>
        <end position="891"/>
    </location>
</feature>
<name>A0A0H2SBN6_9AGAM</name>
<sequence length="1094" mass="116794">MASKTSPRQLALSSSSTPPPSAGHSSQSSSTATPRAATSASAPVSPADLPSSSSARVIGRSVSTSAVGKPYPQPPRAAQLTQYTQYPNDTPASPASLSSNASSPFARPNAPFAGRRYVSSSSSSVGPRTGSRQTNDYHSSPSAYENAKSRYGATGGSSSSAHARGYKSSGSVSDGSMFIPTVPSDMGGKATGICMKRLMSKPARPSTPTSVSILSDPEVVDPPRRMIVSSPEPPSDSHRSLGRHRGAEWEKMLEGDLGREKERKGKGADEDVVHLRSQSSSFSLSSPSESPLAASGHRSNSSPVHTRPQIHLFTSTSGSGRVRRTSNVSPIALRGEVDINSPPSASYSPNTLSPSTVPTPSSRGSSANPYNSSPQNSYSPSSGRHLNKPAAISRRDDSPPPVGLTPAEIVAHTYKQQERRRAELARGAAMELEDQAKAKVLERAAQRGRASASDGAKQSRSAQDVKIVDAGDRAMHEDTGDVPMTPYYTVFGNPSGRVVNIGSERDSAFGLFESELEKRFKHTPPAVLAEISLSSSRASIGGASEKDKRDSGVTVKRKLSRKMSAKLRKDPPKMSAKDDSFAGGSLSHVETERKRRPSLNIHLGRRYVAVDAEMAQVLPSARNGTGTPVSSKGSSSHDGHVHIIRTPEPRPNKKDKAWGTAPPSKDEVSPGGNHSPGSGKLWRLVKKISSNALKDKFHKGANEDPPPVPSIPAEVLAPLPTRLTFEKEEPPARNLHKGEKHGELHFTPTRKPVPSQSRPTRPSTAPALDSKPFGQSTPASRNRPSTTTRSSSPLSSDISSSKYFNQVGSSRSSTSSYGEAVPQSKAQSLQTTHRKVDLGEHILSPEKLQMFEEFDFDVAAEYQKVQVASPQDSNDSHDFADEIRGRTRSSDDYLLSLPCPPPRRSPVNGYSLKRDASTDSSTDSSLMPTFNTENAVNTFGFRRNQQSLPDSNSSGPPPVANSSEPPPRPPRSARRTPAATTVFRHSSPPPPLSNEDSGEERTGRASIGALSQASTARPTHDVLDSRSEVPAPEADGTATFRDMKKGARTVLTERQKLDMWDDLLSKSEKAGGTLHVGTGGLLSDRIRDSQYSEC</sequence>
<organism evidence="2 3">
    <name type="scientific">Schizopora paradoxa</name>
    <dbReference type="NCBI Taxonomy" id="27342"/>
    <lineage>
        <taxon>Eukaryota</taxon>
        <taxon>Fungi</taxon>
        <taxon>Dikarya</taxon>
        <taxon>Basidiomycota</taxon>
        <taxon>Agaricomycotina</taxon>
        <taxon>Agaricomycetes</taxon>
        <taxon>Hymenochaetales</taxon>
        <taxon>Schizoporaceae</taxon>
        <taxon>Schizopora</taxon>
    </lineage>
</organism>
<feature type="compositionally biased region" description="Pro residues" evidence="1">
    <location>
        <begin position="955"/>
        <end position="970"/>
    </location>
</feature>
<feature type="compositionally biased region" description="Basic and acidic residues" evidence="1">
    <location>
        <begin position="1018"/>
        <end position="1027"/>
    </location>
</feature>
<accession>A0A0H2SBN6</accession>
<feature type="compositionally biased region" description="Low complexity" evidence="1">
    <location>
        <begin position="348"/>
        <end position="382"/>
    </location>
</feature>
<feature type="compositionally biased region" description="Low complexity" evidence="1">
    <location>
        <begin position="22"/>
        <end position="47"/>
    </location>
</feature>
<feature type="compositionally biased region" description="Polar residues" evidence="1">
    <location>
        <begin position="50"/>
        <end position="66"/>
    </location>
</feature>
<feature type="compositionally biased region" description="Basic residues" evidence="1">
    <location>
        <begin position="555"/>
        <end position="566"/>
    </location>
</feature>
<protein>
    <submittedName>
        <fullName evidence="2">Uncharacterized protein</fullName>
    </submittedName>
</protein>
<feature type="compositionally biased region" description="Basic and acidic residues" evidence="1">
    <location>
        <begin position="724"/>
        <end position="744"/>
    </location>
</feature>
<feature type="compositionally biased region" description="Polar residues" evidence="1">
    <location>
        <begin position="130"/>
        <end position="143"/>
    </location>
</feature>
<feature type="compositionally biased region" description="Low complexity" evidence="1">
    <location>
        <begin position="149"/>
        <end position="163"/>
    </location>
</feature>
<feature type="compositionally biased region" description="Basic and acidic residues" evidence="1">
    <location>
        <begin position="567"/>
        <end position="580"/>
    </location>
</feature>
<feature type="compositionally biased region" description="Low complexity" evidence="1">
    <location>
        <begin position="277"/>
        <end position="295"/>
    </location>
</feature>
<feature type="compositionally biased region" description="Basic and acidic residues" evidence="1">
    <location>
        <begin position="235"/>
        <end position="274"/>
    </location>
</feature>
<feature type="compositionally biased region" description="Polar residues" evidence="1">
    <location>
        <begin position="79"/>
        <end position="90"/>
    </location>
</feature>
<feature type="compositionally biased region" description="Polar residues" evidence="1">
    <location>
        <begin position="622"/>
        <end position="634"/>
    </location>
</feature>
<dbReference type="InParanoid" id="A0A0H2SBN6"/>
<feature type="region of interest" description="Disordered" evidence="1">
    <location>
        <begin position="944"/>
        <end position="1042"/>
    </location>
</feature>
<feature type="region of interest" description="Disordered" evidence="1">
    <location>
        <begin position="1"/>
        <end position="427"/>
    </location>
</feature>
<reference evidence="2 3" key="1">
    <citation type="submission" date="2015-04" db="EMBL/GenBank/DDBJ databases">
        <title>Complete genome sequence of Schizopora paradoxa KUC8140, a cosmopolitan wood degrader in East Asia.</title>
        <authorList>
            <consortium name="DOE Joint Genome Institute"/>
            <person name="Min B."/>
            <person name="Park H."/>
            <person name="Jang Y."/>
            <person name="Kim J.-J."/>
            <person name="Kim K.H."/>
            <person name="Pangilinan J."/>
            <person name="Lipzen A."/>
            <person name="Riley R."/>
            <person name="Grigoriev I.V."/>
            <person name="Spatafora J.W."/>
            <person name="Choi I.-G."/>
        </authorList>
    </citation>
    <scope>NUCLEOTIDE SEQUENCE [LARGE SCALE GENOMIC DNA]</scope>
    <source>
        <strain evidence="2 3">KUC8140</strain>
    </source>
</reference>
<feature type="compositionally biased region" description="Polar residues" evidence="1">
    <location>
        <begin position="1"/>
        <end position="12"/>
    </location>
</feature>
<dbReference type="EMBL" id="KQ085889">
    <property type="protein sequence ID" value="KLO19133.1"/>
    <property type="molecule type" value="Genomic_DNA"/>
</dbReference>
<feature type="compositionally biased region" description="Polar residues" evidence="1">
    <location>
        <begin position="944"/>
        <end position="954"/>
    </location>
</feature>
<dbReference type="Proteomes" id="UP000053477">
    <property type="component" value="Unassembled WGS sequence"/>
</dbReference>
<evidence type="ECO:0000313" key="3">
    <source>
        <dbReference type="Proteomes" id="UP000053477"/>
    </source>
</evidence>
<feature type="region of interest" description="Disordered" evidence="1">
    <location>
        <begin position="867"/>
        <end position="930"/>
    </location>
</feature>
<feature type="region of interest" description="Disordered" evidence="1">
    <location>
        <begin position="538"/>
        <end position="594"/>
    </location>
</feature>
<feature type="compositionally biased region" description="Basic and acidic residues" evidence="1">
    <location>
        <begin position="415"/>
        <end position="424"/>
    </location>
</feature>
<feature type="region of interest" description="Disordered" evidence="1">
    <location>
        <begin position="619"/>
        <end position="832"/>
    </location>
</feature>
<feature type="compositionally biased region" description="Polar residues" evidence="1">
    <location>
        <begin position="754"/>
        <end position="763"/>
    </location>
</feature>
<evidence type="ECO:0000313" key="2">
    <source>
        <dbReference type="EMBL" id="KLO19133.1"/>
    </source>
</evidence>